<dbReference type="EMBL" id="AGCU01025699">
    <property type="status" value="NOT_ANNOTATED_CDS"/>
    <property type="molecule type" value="Genomic_DNA"/>
</dbReference>
<dbReference type="PRINTS" id="PR00245">
    <property type="entry name" value="OLFACTORYR"/>
</dbReference>
<protein>
    <recommendedName>
        <fullName evidence="13">Olfactory receptor</fullName>
    </recommendedName>
</protein>
<keyword evidence="7 13" id="KW-1133">Transmembrane helix</keyword>
<feature type="domain" description="G-protein coupled receptors family 1 profile" evidence="14">
    <location>
        <begin position="60"/>
        <end position="309"/>
    </location>
</feature>
<evidence type="ECO:0000259" key="14">
    <source>
        <dbReference type="PROSITE" id="PS50262"/>
    </source>
</evidence>
<dbReference type="SUPFAM" id="SSF81321">
    <property type="entry name" value="Family A G protein-coupled receptor-like"/>
    <property type="match status" value="1"/>
</dbReference>
<evidence type="ECO:0000256" key="9">
    <source>
        <dbReference type="ARBA" id="ARBA00023136"/>
    </source>
</evidence>
<dbReference type="PRINTS" id="PR00237">
    <property type="entry name" value="GPCRRHODOPSN"/>
</dbReference>
<keyword evidence="4 13" id="KW-0716">Sensory transduction</keyword>
<evidence type="ECO:0000256" key="2">
    <source>
        <dbReference type="ARBA" id="ARBA00010663"/>
    </source>
</evidence>
<sequence length="327" mass="36024">LSTNPSLCFLSPGPPPNSVENMENQSCVTEIELLGFSDFQSLQVLPFVVVCSFYVLALVGNTLIVILTITDSALHTPMYFFLRNLSFLEICYTSVTQPKMLVNLLSDAQTISFAGCGAQMCFFILFGITECCLLSVMAYDRYVAICNPLRYTLVINQSVCAQMAAGSWAFGVLVGCGHTISIFQLPFCGSNRISHFFCDVFPVLSLATTDTHKNEAAVTSTTVIFILVPFLLILLSYGLIISTILKMPSAEGQRKAFSTCSSHLIVVSLFYGTGTFIYMQPSTEQSQGSNRFFSLVYTVLTPTFNPIIYSLRNKEIKCAVRNTIGRK</sequence>
<organism evidence="15 16">
    <name type="scientific">Pelodiscus sinensis</name>
    <name type="common">Chinese softshell turtle</name>
    <name type="synonym">Trionyx sinensis</name>
    <dbReference type="NCBI Taxonomy" id="13735"/>
    <lineage>
        <taxon>Eukaryota</taxon>
        <taxon>Metazoa</taxon>
        <taxon>Chordata</taxon>
        <taxon>Craniata</taxon>
        <taxon>Vertebrata</taxon>
        <taxon>Euteleostomi</taxon>
        <taxon>Archelosauria</taxon>
        <taxon>Testudinata</taxon>
        <taxon>Testudines</taxon>
        <taxon>Cryptodira</taxon>
        <taxon>Trionychia</taxon>
        <taxon>Trionychidae</taxon>
        <taxon>Pelodiscus</taxon>
    </lineage>
</organism>
<comment type="subcellular location">
    <subcellularLocation>
        <location evidence="1 13">Cell membrane</location>
        <topology evidence="1 13">Multi-pass membrane protein</topology>
    </subcellularLocation>
</comment>
<evidence type="ECO:0000313" key="16">
    <source>
        <dbReference type="Proteomes" id="UP000007267"/>
    </source>
</evidence>
<dbReference type="HOGENOM" id="CLU_012526_1_0_1"/>
<feature type="transmembrane region" description="Helical" evidence="13">
    <location>
        <begin position="44"/>
        <end position="67"/>
    </location>
</feature>
<dbReference type="AlphaFoldDB" id="K7G5L1"/>
<dbReference type="InterPro" id="IPR000276">
    <property type="entry name" value="GPCR_Rhodpsn"/>
</dbReference>
<evidence type="ECO:0000256" key="1">
    <source>
        <dbReference type="ARBA" id="ARBA00004651"/>
    </source>
</evidence>
<reference evidence="15" key="3">
    <citation type="submission" date="2025-08" db="UniProtKB">
        <authorList>
            <consortium name="Ensembl"/>
        </authorList>
    </citation>
    <scope>IDENTIFICATION</scope>
</reference>
<evidence type="ECO:0000313" key="15">
    <source>
        <dbReference type="Ensembl" id="ENSPSIP00000015572.1"/>
    </source>
</evidence>
<keyword evidence="10 12" id="KW-0675">Receptor</keyword>
<evidence type="ECO:0000256" key="12">
    <source>
        <dbReference type="RuleBase" id="RU000688"/>
    </source>
</evidence>
<dbReference type="FunFam" id="1.20.1070.10:FF:000001">
    <property type="entry name" value="Olfactory receptor"/>
    <property type="match status" value="1"/>
</dbReference>
<feature type="transmembrane region" description="Helical" evidence="13">
    <location>
        <begin position="291"/>
        <end position="311"/>
    </location>
</feature>
<dbReference type="CDD" id="cd15225">
    <property type="entry name" value="7tmA_OR10A-like"/>
    <property type="match status" value="1"/>
</dbReference>
<dbReference type="GeneTree" id="ENSGT01150000286972"/>
<dbReference type="GO" id="GO:0005886">
    <property type="term" value="C:plasma membrane"/>
    <property type="evidence" value="ECO:0007669"/>
    <property type="project" value="UniProtKB-SubCell"/>
</dbReference>
<feature type="transmembrane region" description="Helical" evidence="13">
    <location>
        <begin position="159"/>
        <end position="183"/>
    </location>
</feature>
<evidence type="ECO:0000256" key="3">
    <source>
        <dbReference type="ARBA" id="ARBA00022475"/>
    </source>
</evidence>
<keyword evidence="16" id="KW-1185">Reference proteome</keyword>
<evidence type="ECO:0000256" key="6">
    <source>
        <dbReference type="ARBA" id="ARBA00022725"/>
    </source>
</evidence>
<dbReference type="Pfam" id="PF13853">
    <property type="entry name" value="7tm_4"/>
    <property type="match status" value="1"/>
</dbReference>
<evidence type="ECO:0000256" key="13">
    <source>
        <dbReference type="RuleBase" id="RU363047"/>
    </source>
</evidence>
<keyword evidence="8 12" id="KW-0297">G-protein coupled receptor</keyword>
<feature type="transmembrane region" description="Helical" evidence="13">
    <location>
        <begin position="117"/>
        <end position="139"/>
    </location>
</feature>
<proteinExistence type="inferred from homology"/>
<reference evidence="16" key="2">
    <citation type="journal article" date="2013" name="Nat. Genet.">
        <title>The draft genomes of soft-shell turtle and green sea turtle yield insights into the development and evolution of the turtle-specific body plan.</title>
        <authorList>
            <person name="Wang Z."/>
            <person name="Pascual-Anaya J."/>
            <person name="Zadissa A."/>
            <person name="Li W."/>
            <person name="Niimura Y."/>
            <person name="Huang Z."/>
            <person name="Li C."/>
            <person name="White S."/>
            <person name="Xiong Z."/>
            <person name="Fang D."/>
            <person name="Wang B."/>
            <person name="Ming Y."/>
            <person name="Chen Y."/>
            <person name="Zheng Y."/>
            <person name="Kuraku S."/>
            <person name="Pignatelli M."/>
            <person name="Herrero J."/>
            <person name="Beal K."/>
            <person name="Nozawa M."/>
            <person name="Li Q."/>
            <person name="Wang J."/>
            <person name="Zhang H."/>
            <person name="Yu L."/>
            <person name="Shigenobu S."/>
            <person name="Wang J."/>
            <person name="Liu J."/>
            <person name="Flicek P."/>
            <person name="Searle S."/>
            <person name="Wang J."/>
            <person name="Kuratani S."/>
            <person name="Yin Y."/>
            <person name="Aken B."/>
            <person name="Zhang G."/>
            <person name="Irie N."/>
        </authorList>
    </citation>
    <scope>NUCLEOTIDE SEQUENCE [LARGE SCALE GENOMIC DNA]</scope>
    <source>
        <strain evidence="16">Daiwa-1</strain>
    </source>
</reference>
<accession>K7G5L1</accession>
<dbReference type="Proteomes" id="UP000007267">
    <property type="component" value="Unassembled WGS sequence"/>
</dbReference>
<keyword evidence="9 13" id="KW-0472">Membrane</keyword>
<dbReference type="GO" id="GO:0004930">
    <property type="term" value="F:G protein-coupled receptor activity"/>
    <property type="evidence" value="ECO:0007669"/>
    <property type="project" value="UniProtKB-KW"/>
</dbReference>
<keyword evidence="11 12" id="KW-0807">Transducer</keyword>
<evidence type="ECO:0000256" key="5">
    <source>
        <dbReference type="ARBA" id="ARBA00022692"/>
    </source>
</evidence>
<feature type="transmembrane region" description="Helical" evidence="13">
    <location>
        <begin position="257"/>
        <end position="279"/>
    </location>
</feature>
<evidence type="ECO:0000256" key="4">
    <source>
        <dbReference type="ARBA" id="ARBA00022606"/>
    </source>
</evidence>
<reference evidence="15" key="4">
    <citation type="submission" date="2025-09" db="UniProtKB">
        <authorList>
            <consortium name="Ensembl"/>
        </authorList>
    </citation>
    <scope>IDENTIFICATION</scope>
</reference>
<dbReference type="GO" id="GO:0004984">
    <property type="term" value="F:olfactory receptor activity"/>
    <property type="evidence" value="ECO:0007669"/>
    <property type="project" value="InterPro"/>
</dbReference>
<dbReference type="InterPro" id="IPR000725">
    <property type="entry name" value="Olfact_rcpt"/>
</dbReference>
<keyword evidence="3 13" id="KW-1003">Cell membrane</keyword>
<evidence type="ECO:0000256" key="8">
    <source>
        <dbReference type="ARBA" id="ARBA00023040"/>
    </source>
</evidence>
<evidence type="ECO:0000256" key="10">
    <source>
        <dbReference type="ARBA" id="ARBA00023170"/>
    </source>
</evidence>
<keyword evidence="6 13" id="KW-0552">Olfaction</keyword>
<comment type="similarity">
    <text evidence="2 12">Belongs to the G-protein coupled receptor 1 family.</text>
</comment>
<evidence type="ECO:0000256" key="7">
    <source>
        <dbReference type="ARBA" id="ARBA00022989"/>
    </source>
</evidence>
<name>K7G5L1_PELSI</name>
<dbReference type="Gene3D" id="1.20.1070.10">
    <property type="entry name" value="Rhodopsin 7-helix transmembrane proteins"/>
    <property type="match status" value="1"/>
</dbReference>
<dbReference type="Ensembl" id="ENSPSIT00000015646.1">
    <property type="protein sequence ID" value="ENSPSIP00000015572.1"/>
    <property type="gene ID" value="ENSPSIG00000013918.1"/>
</dbReference>
<feature type="transmembrane region" description="Helical" evidence="13">
    <location>
        <begin position="79"/>
        <end position="97"/>
    </location>
</feature>
<dbReference type="PROSITE" id="PS00237">
    <property type="entry name" value="G_PROTEIN_RECEP_F1_1"/>
    <property type="match status" value="1"/>
</dbReference>
<dbReference type="eggNOG" id="ENOG502SI62">
    <property type="taxonomic scope" value="Eukaryota"/>
</dbReference>
<dbReference type="FunFam" id="1.10.1220.70:FF:000001">
    <property type="entry name" value="Olfactory receptor"/>
    <property type="match status" value="1"/>
</dbReference>
<dbReference type="OMA" id="VENMENQ"/>
<dbReference type="InterPro" id="IPR017452">
    <property type="entry name" value="GPCR_Rhodpsn_7TM"/>
</dbReference>
<reference evidence="16" key="1">
    <citation type="submission" date="2011-10" db="EMBL/GenBank/DDBJ databases">
        <authorList>
            <consortium name="Soft-shell Turtle Genome Consortium"/>
        </authorList>
    </citation>
    <scope>NUCLEOTIDE SEQUENCE [LARGE SCALE GENOMIC DNA]</scope>
    <source>
        <strain evidence="16">Daiwa-1</strain>
    </source>
</reference>
<feature type="transmembrane region" description="Helical" evidence="13">
    <location>
        <begin position="223"/>
        <end position="245"/>
    </location>
</feature>
<dbReference type="PANTHER" id="PTHR26453">
    <property type="entry name" value="OLFACTORY RECEPTOR"/>
    <property type="match status" value="1"/>
</dbReference>
<keyword evidence="5 12" id="KW-0812">Transmembrane</keyword>
<evidence type="ECO:0000256" key="11">
    <source>
        <dbReference type="ARBA" id="ARBA00023224"/>
    </source>
</evidence>
<dbReference type="PROSITE" id="PS50262">
    <property type="entry name" value="G_PROTEIN_RECEP_F1_2"/>
    <property type="match status" value="1"/>
</dbReference>